<gene>
    <name evidence="13" type="ORF">CAPTEDRAFT_209613</name>
</gene>
<dbReference type="FunCoup" id="R7T9Y1">
    <property type="interactions" value="112"/>
</dbReference>
<evidence type="ECO:0000256" key="3">
    <source>
        <dbReference type="ARBA" id="ARBA00022703"/>
    </source>
</evidence>
<dbReference type="InterPro" id="IPR002138">
    <property type="entry name" value="Pept_C14_p10"/>
</dbReference>
<evidence type="ECO:0000259" key="11">
    <source>
        <dbReference type="PROSITE" id="PS50208"/>
    </source>
</evidence>
<dbReference type="OMA" id="EHGELYG"/>
<feature type="domain" description="Caspase family p20" evidence="11">
    <location>
        <begin position="240"/>
        <end position="366"/>
    </location>
</feature>
<dbReference type="PROSITE" id="PS50208">
    <property type="entry name" value="CASPASE_P20"/>
    <property type="match status" value="1"/>
</dbReference>
<evidence type="ECO:0000256" key="8">
    <source>
        <dbReference type="RuleBase" id="RU003971"/>
    </source>
</evidence>
<keyword evidence="2" id="KW-0645">Protease</keyword>
<dbReference type="Pfam" id="PF00619">
    <property type="entry name" value="CARD"/>
    <property type="match status" value="1"/>
</dbReference>
<dbReference type="PIRSF" id="PIRSF038001">
    <property type="entry name" value="Caspase_ICE"/>
    <property type="match status" value="1"/>
</dbReference>
<evidence type="ECO:0000259" key="10">
    <source>
        <dbReference type="PROSITE" id="PS50207"/>
    </source>
</evidence>
<evidence type="ECO:0000256" key="7">
    <source>
        <dbReference type="PIRSR" id="PIRSR038001-1"/>
    </source>
</evidence>
<feature type="compositionally biased region" description="Basic and acidic residues" evidence="9">
    <location>
        <begin position="180"/>
        <end position="190"/>
    </location>
</feature>
<evidence type="ECO:0000313" key="15">
    <source>
        <dbReference type="Proteomes" id="UP000014760"/>
    </source>
</evidence>
<evidence type="ECO:0000259" key="12">
    <source>
        <dbReference type="PROSITE" id="PS50209"/>
    </source>
</evidence>
<comment type="similarity">
    <text evidence="1 8">Belongs to the peptidase C14A family.</text>
</comment>
<dbReference type="InterPro" id="IPR029030">
    <property type="entry name" value="Caspase-like_dom_sf"/>
</dbReference>
<evidence type="ECO:0000256" key="6">
    <source>
        <dbReference type="ARBA" id="ARBA00023145"/>
    </source>
</evidence>
<name>R7T9Y1_CAPTE</name>
<dbReference type="GO" id="GO:0042981">
    <property type="term" value="P:regulation of apoptotic process"/>
    <property type="evidence" value="ECO:0007669"/>
    <property type="project" value="InterPro"/>
</dbReference>
<protein>
    <recommendedName>
        <fullName evidence="16">Caspase-2</fullName>
    </recommendedName>
</protein>
<evidence type="ECO:0000256" key="2">
    <source>
        <dbReference type="ARBA" id="ARBA00022670"/>
    </source>
</evidence>
<dbReference type="PANTHER" id="PTHR47901">
    <property type="entry name" value="CASPASE RECRUITMENT DOMAIN-CONTAINING PROTEIN 18"/>
    <property type="match status" value="1"/>
</dbReference>
<feature type="region of interest" description="Disordered" evidence="9">
    <location>
        <begin position="164"/>
        <end position="190"/>
    </location>
</feature>
<dbReference type="Proteomes" id="UP000014760">
    <property type="component" value="Unassembled WGS sequence"/>
</dbReference>
<evidence type="ECO:0000256" key="4">
    <source>
        <dbReference type="ARBA" id="ARBA00022801"/>
    </source>
</evidence>
<dbReference type="AlphaFoldDB" id="R7T9Y1"/>
<dbReference type="PANTHER" id="PTHR47901:SF8">
    <property type="entry name" value="CASPASE-3"/>
    <property type="match status" value="1"/>
</dbReference>
<dbReference type="SUPFAM" id="SSF47986">
    <property type="entry name" value="DEATH domain"/>
    <property type="match status" value="1"/>
</dbReference>
<dbReference type="EnsemblMetazoa" id="CapteT209613">
    <property type="protein sequence ID" value="CapteP209613"/>
    <property type="gene ID" value="CapteG209613"/>
</dbReference>
<dbReference type="EMBL" id="KB310854">
    <property type="protein sequence ID" value="ELT90563.1"/>
    <property type="molecule type" value="Genomic_DNA"/>
</dbReference>
<keyword evidence="3" id="KW-0053">Apoptosis</keyword>
<keyword evidence="6" id="KW-0865">Zymogen</keyword>
<organism evidence="13">
    <name type="scientific">Capitella teleta</name>
    <name type="common">Polychaete worm</name>
    <dbReference type="NCBI Taxonomy" id="283909"/>
    <lineage>
        <taxon>Eukaryota</taxon>
        <taxon>Metazoa</taxon>
        <taxon>Spiralia</taxon>
        <taxon>Lophotrochozoa</taxon>
        <taxon>Annelida</taxon>
        <taxon>Polychaeta</taxon>
        <taxon>Sedentaria</taxon>
        <taxon>Scolecida</taxon>
        <taxon>Capitellidae</taxon>
        <taxon>Capitella</taxon>
    </lineage>
</organism>
<dbReference type="InterPro" id="IPR011029">
    <property type="entry name" value="DEATH-like_dom_sf"/>
</dbReference>
<dbReference type="PRINTS" id="PR00376">
    <property type="entry name" value="IL1BCENZYME"/>
</dbReference>
<evidence type="ECO:0008006" key="16">
    <source>
        <dbReference type="Google" id="ProtNLM"/>
    </source>
</evidence>
<dbReference type="STRING" id="283909.R7T9Y1"/>
<dbReference type="InterPro" id="IPR001315">
    <property type="entry name" value="CARD"/>
</dbReference>
<keyword evidence="5" id="KW-0788">Thiol protease</keyword>
<feature type="region of interest" description="Disordered" evidence="9">
    <location>
        <begin position="375"/>
        <end position="396"/>
    </location>
</feature>
<feature type="domain" description="CARD" evidence="12">
    <location>
        <begin position="62"/>
        <end position="153"/>
    </location>
</feature>
<dbReference type="InterPro" id="IPR002398">
    <property type="entry name" value="Pept_C14"/>
</dbReference>
<accession>R7T9Y1</accession>
<dbReference type="Gene3D" id="1.10.533.10">
    <property type="entry name" value="Death Domain, Fas"/>
    <property type="match status" value="1"/>
</dbReference>
<feature type="active site" evidence="7">
    <location>
        <position position="362"/>
    </location>
</feature>
<evidence type="ECO:0000256" key="9">
    <source>
        <dbReference type="SAM" id="MobiDB-lite"/>
    </source>
</evidence>
<dbReference type="OrthoDB" id="6097640at2759"/>
<dbReference type="SMART" id="SM00115">
    <property type="entry name" value="CASc"/>
    <property type="match status" value="1"/>
</dbReference>
<dbReference type="InterPro" id="IPR033139">
    <property type="entry name" value="Caspase_cys_AS"/>
</dbReference>
<reference evidence="13 15" key="2">
    <citation type="journal article" date="2013" name="Nature">
        <title>Insights into bilaterian evolution from three spiralian genomes.</title>
        <authorList>
            <person name="Simakov O."/>
            <person name="Marletaz F."/>
            <person name="Cho S.J."/>
            <person name="Edsinger-Gonzales E."/>
            <person name="Havlak P."/>
            <person name="Hellsten U."/>
            <person name="Kuo D.H."/>
            <person name="Larsson T."/>
            <person name="Lv J."/>
            <person name="Arendt D."/>
            <person name="Savage R."/>
            <person name="Osoegawa K."/>
            <person name="de Jong P."/>
            <person name="Grimwood J."/>
            <person name="Chapman J.A."/>
            <person name="Shapiro H."/>
            <person name="Aerts A."/>
            <person name="Otillar R.P."/>
            <person name="Terry A.Y."/>
            <person name="Boore J.L."/>
            <person name="Grigoriev I.V."/>
            <person name="Lindberg D.R."/>
            <person name="Seaver E.C."/>
            <person name="Weisblat D.A."/>
            <person name="Putnam N.H."/>
            <person name="Rokhsar D.S."/>
        </authorList>
    </citation>
    <scope>NUCLEOTIDE SEQUENCE</scope>
    <source>
        <strain evidence="13 15">I ESC-2004</strain>
    </source>
</reference>
<dbReference type="EMBL" id="AMQN01014283">
    <property type="status" value="NOT_ANNOTATED_CDS"/>
    <property type="molecule type" value="Genomic_DNA"/>
</dbReference>
<dbReference type="SUPFAM" id="SSF52129">
    <property type="entry name" value="Caspase-like"/>
    <property type="match status" value="1"/>
</dbReference>
<dbReference type="HOGENOM" id="CLU_036904_5_0_1"/>
<evidence type="ECO:0000256" key="1">
    <source>
        <dbReference type="ARBA" id="ARBA00010134"/>
    </source>
</evidence>
<dbReference type="GO" id="GO:0006915">
    <property type="term" value="P:apoptotic process"/>
    <property type="evidence" value="ECO:0007669"/>
    <property type="project" value="UniProtKB-KW"/>
</dbReference>
<dbReference type="PROSITE" id="PS50207">
    <property type="entry name" value="CASPASE_P10"/>
    <property type="match status" value="1"/>
</dbReference>
<evidence type="ECO:0000256" key="5">
    <source>
        <dbReference type="ARBA" id="ARBA00022807"/>
    </source>
</evidence>
<dbReference type="InterPro" id="IPR011600">
    <property type="entry name" value="Pept_C14_caspase"/>
</dbReference>
<keyword evidence="4" id="KW-0378">Hydrolase</keyword>
<evidence type="ECO:0000313" key="13">
    <source>
        <dbReference type="EMBL" id="ELT90563.1"/>
    </source>
</evidence>
<reference evidence="15" key="1">
    <citation type="submission" date="2012-12" db="EMBL/GenBank/DDBJ databases">
        <authorList>
            <person name="Hellsten U."/>
            <person name="Grimwood J."/>
            <person name="Chapman J.A."/>
            <person name="Shapiro H."/>
            <person name="Aerts A."/>
            <person name="Otillar R.P."/>
            <person name="Terry A.Y."/>
            <person name="Boore J.L."/>
            <person name="Simakov O."/>
            <person name="Marletaz F."/>
            <person name="Cho S.-J."/>
            <person name="Edsinger-Gonzales E."/>
            <person name="Havlak P."/>
            <person name="Kuo D.-H."/>
            <person name="Larsson T."/>
            <person name="Lv J."/>
            <person name="Arendt D."/>
            <person name="Savage R."/>
            <person name="Osoegawa K."/>
            <person name="de Jong P."/>
            <person name="Lindberg D.R."/>
            <person name="Seaver E.C."/>
            <person name="Weisblat D.A."/>
            <person name="Putnam N.H."/>
            <person name="Grigoriev I.V."/>
            <person name="Rokhsar D.S."/>
        </authorList>
    </citation>
    <scope>NUCLEOTIDE SEQUENCE</scope>
    <source>
        <strain evidence="15">I ESC-2004</strain>
    </source>
</reference>
<proteinExistence type="inferred from homology"/>
<keyword evidence="15" id="KW-1185">Reference proteome</keyword>
<dbReference type="InterPro" id="IPR015917">
    <property type="entry name" value="Pept_C14A"/>
</dbReference>
<reference evidence="14" key="3">
    <citation type="submission" date="2015-06" db="UniProtKB">
        <authorList>
            <consortium name="EnsemblMetazoa"/>
        </authorList>
    </citation>
    <scope>IDENTIFICATION</scope>
</reference>
<feature type="domain" description="Caspase family p10" evidence="10">
    <location>
        <begin position="404"/>
        <end position="480"/>
    </location>
</feature>
<feature type="active site" evidence="7">
    <location>
        <position position="318"/>
    </location>
</feature>
<dbReference type="InterPro" id="IPR001309">
    <property type="entry name" value="Pept_C14_p20"/>
</dbReference>
<dbReference type="CDD" id="cd01671">
    <property type="entry name" value="CARD"/>
    <property type="match status" value="1"/>
</dbReference>
<sequence>MRVMLVILVAETKLRFSQLFACEGVVFTKVYLGVHGANLQARVEGQTSCADSIALIVDACVMRDQQCAVVQKCKTFLLKHLKPVNVFADELLSENVFSRVQLDAIERESSPVDQKQRLLNELMTSQNDDAFSGFLRALDLTGQRRSAEVLRSTERKLQAAVSLTAGDQPPPFPIPASDDSQYRTESLSHDSVDTVPVETFPVPATSGHDRSASLDLRVQRNRSSAGHLFENIYDMESCTYRGHALIINNYEFESDDLKNREGWQSDSDNLRDLFQFLEFEQLELCNLNAQGMKKAIARFAQDEKSLNASSLAVVIMTHGNETSFFGVDGHKVHPYTDILLNFHRDYAPGLIEKPKLFIFQACRGHRQDLAQEVFDPQDEPEDGPSVTGATGGQPVPRKTVPLPNMLIVNATVPGYVAWRNIDDGSWLIKDFCRIVRSKAHEDHLLDIITEVSRQLNNRNFKAIQQIHPEHLLTHKWFLFPPRL</sequence>
<evidence type="ECO:0000313" key="14">
    <source>
        <dbReference type="EnsemblMetazoa" id="CapteP209613"/>
    </source>
</evidence>
<dbReference type="Pfam" id="PF00656">
    <property type="entry name" value="Peptidase_C14"/>
    <property type="match status" value="1"/>
</dbReference>
<dbReference type="GO" id="GO:0006508">
    <property type="term" value="P:proteolysis"/>
    <property type="evidence" value="ECO:0007669"/>
    <property type="project" value="UniProtKB-KW"/>
</dbReference>
<dbReference type="PROSITE" id="PS01122">
    <property type="entry name" value="CASPASE_CYS"/>
    <property type="match status" value="1"/>
</dbReference>
<dbReference type="GO" id="GO:0004197">
    <property type="term" value="F:cysteine-type endopeptidase activity"/>
    <property type="evidence" value="ECO:0007669"/>
    <property type="project" value="InterPro"/>
</dbReference>
<dbReference type="Gene3D" id="3.40.50.1460">
    <property type="match status" value="1"/>
</dbReference>
<dbReference type="PROSITE" id="PS50209">
    <property type="entry name" value="CARD"/>
    <property type="match status" value="1"/>
</dbReference>